<protein>
    <submittedName>
        <fullName evidence="1">Uncharacterized protein</fullName>
    </submittedName>
</protein>
<gene>
    <name evidence="1" type="ORF">PanWU01x14_232390</name>
</gene>
<keyword evidence="2" id="KW-1185">Reference proteome</keyword>
<dbReference type="EMBL" id="JXTB01000267">
    <property type="protein sequence ID" value="PON49079.1"/>
    <property type="molecule type" value="Genomic_DNA"/>
</dbReference>
<dbReference type="OrthoDB" id="1936908at2759"/>
<accession>A0A2P5BJV9</accession>
<name>A0A2P5BJV9_PARAD</name>
<evidence type="ECO:0000313" key="1">
    <source>
        <dbReference type="EMBL" id="PON49079.1"/>
    </source>
</evidence>
<feature type="non-terminal residue" evidence="1">
    <location>
        <position position="1"/>
    </location>
</feature>
<proteinExistence type="predicted"/>
<dbReference type="AlphaFoldDB" id="A0A2P5BJV9"/>
<evidence type="ECO:0000313" key="2">
    <source>
        <dbReference type="Proteomes" id="UP000237105"/>
    </source>
</evidence>
<reference evidence="2" key="1">
    <citation type="submission" date="2016-06" db="EMBL/GenBank/DDBJ databases">
        <title>Parallel loss of symbiosis genes in relatives of nitrogen-fixing non-legume Parasponia.</title>
        <authorList>
            <person name="Van Velzen R."/>
            <person name="Holmer R."/>
            <person name="Bu F."/>
            <person name="Rutten L."/>
            <person name="Van Zeijl A."/>
            <person name="Liu W."/>
            <person name="Santuari L."/>
            <person name="Cao Q."/>
            <person name="Sharma T."/>
            <person name="Shen D."/>
            <person name="Roswanjaya Y."/>
            <person name="Wardhani T."/>
            <person name="Kalhor M.S."/>
            <person name="Jansen J."/>
            <person name="Van den Hoogen J."/>
            <person name="Gungor B."/>
            <person name="Hartog M."/>
            <person name="Hontelez J."/>
            <person name="Verver J."/>
            <person name="Yang W.-C."/>
            <person name="Schijlen E."/>
            <person name="Repin R."/>
            <person name="Schilthuizen M."/>
            <person name="Schranz E."/>
            <person name="Heidstra R."/>
            <person name="Miyata K."/>
            <person name="Fedorova E."/>
            <person name="Kohlen W."/>
            <person name="Bisseling T."/>
            <person name="Smit S."/>
            <person name="Geurts R."/>
        </authorList>
    </citation>
    <scope>NUCLEOTIDE SEQUENCE [LARGE SCALE GENOMIC DNA]</scope>
    <source>
        <strain evidence="2">cv. WU1-14</strain>
    </source>
</reference>
<sequence>FTPPSFDGATEPLEVKKWLAKMEKIFIALGSTDSENVTYATYVLQGGVYD</sequence>
<organism evidence="1 2">
    <name type="scientific">Parasponia andersonii</name>
    <name type="common">Sponia andersonii</name>
    <dbReference type="NCBI Taxonomy" id="3476"/>
    <lineage>
        <taxon>Eukaryota</taxon>
        <taxon>Viridiplantae</taxon>
        <taxon>Streptophyta</taxon>
        <taxon>Embryophyta</taxon>
        <taxon>Tracheophyta</taxon>
        <taxon>Spermatophyta</taxon>
        <taxon>Magnoliopsida</taxon>
        <taxon>eudicotyledons</taxon>
        <taxon>Gunneridae</taxon>
        <taxon>Pentapetalae</taxon>
        <taxon>rosids</taxon>
        <taxon>fabids</taxon>
        <taxon>Rosales</taxon>
        <taxon>Cannabaceae</taxon>
        <taxon>Parasponia</taxon>
    </lineage>
</organism>
<comment type="caution">
    <text evidence="1">The sequence shown here is derived from an EMBL/GenBank/DDBJ whole genome shotgun (WGS) entry which is preliminary data.</text>
</comment>
<dbReference type="Proteomes" id="UP000237105">
    <property type="component" value="Unassembled WGS sequence"/>
</dbReference>